<comment type="caution">
    <text evidence="2">The sequence shown here is derived from an EMBL/GenBank/DDBJ whole genome shotgun (WGS) entry which is preliminary data.</text>
</comment>
<keyword evidence="3" id="KW-1185">Reference proteome</keyword>
<feature type="region of interest" description="Disordered" evidence="1">
    <location>
        <begin position="25"/>
        <end position="113"/>
    </location>
</feature>
<feature type="compositionally biased region" description="Low complexity" evidence="1">
    <location>
        <begin position="38"/>
        <end position="50"/>
    </location>
</feature>
<gene>
    <name evidence="2" type="ORF">GUJ93_ZPchr0002g23072</name>
</gene>
<evidence type="ECO:0000256" key="1">
    <source>
        <dbReference type="SAM" id="MobiDB-lite"/>
    </source>
</evidence>
<dbReference type="EMBL" id="JAAALK010000287">
    <property type="protein sequence ID" value="KAG8059977.1"/>
    <property type="molecule type" value="Genomic_DNA"/>
</dbReference>
<reference evidence="2" key="2">
    <citation type="submission" date="2021-02" db="EMBL/GenBank/DDBJ databases">
        <authorList>
            <person name="Kimball J.A."/>
            <person name="Haas M.W."/>
            <person name="Macchietto M."/>
            <person name="Kono T."/>
            <person name="Duquette J."/>
            <person name="Shao M."/>
        </authorList>
    </citation>
    <scope>NUCLEOTIDE SEQUENCE</scope>
    <source>
        <tissue evidence="2">Fresh leaf tissue</tissue>
    </source>
</reference>
<accession>A0A8J5SBR0</accession>
<evidence type="ECO:0000313" key="3">
    <source>
        <dbReference type="Proteomes" id="UP000729402"/>
    </source>
</evidence>
<sequence>MRKEAPATAAPSLAIWDGARKEGAPAVASLPKGEDKALSAAYSPPAAESSRGAAGKREEGAPAAASRLHAAEPSGDAAGKREEEAAGAAGKRKEEAADAVKVKTPPAAKLRPAASVAAAASGRCQEQI</sequence>
<reference evidence="2" key="1">
    <citation type="journal article" date="2021" name="bioRxiv">
        <title>Whole Genome Assembly and Annotation of Northern Wild Rice, Zizania palustris L., Supports a Whole Genome Duplication in the Zizania Genus.</title>
        <authorList>
            <person name="Haas M."/>
            <person name="Kono T."/>
            <person name="Macchietto M."/>
            <person name="Millas R."/>
            <person name="McGilp L."/>
            <person name="Shao M."/>
            <person name="Duquette J."/>
            <person name="Hirsch C.N."/>
            <person name="Kimball J."/>
        </authorList>
    </citation>
    <scope>NUCLEOTIDE SEQUENCE</scope>
    <source>
        <tissue evidence="2">Fresh leaf tissue</tissue>
    </source>
</reference>
<name>A0A8J5SBR0_ZIZPA</name>
<proteinExistence type="predicted"/>
<protein>
    <submittedName>
        <fullName evidence="2">Uncharacterized protein</fullName>
    </submittedName>
</protein>
<dbReference type="Proteomes" id="UP000729402">
    <property type="component" value="Unassembled WGS sequence"/>
</dbReference>
<evidence type="ECO:0000313" key="2">
    <source>
        <dbReference type="EMBL" id="KAG8059977.1"/>
    </source>
</evidence>
<feature type="compositionally biased region" description="Basic and acidic residues" evidence="1">
    <location>
        <begin position="91"/>
        <end position="101"/>
    </location>
</feature>
<organism evidence="2 3">
    <name type="scientific">Zizania palustris</name>
    <name type="common">Northern wild rice</name>
    <dbReference type="NCBI Taxonomy" id="103762"/>
    <lineage>
        <taxon>Eukaryota</taxon>
        <taxon>Viridiplantae</taxon>
        <taxon>Streptophyta</taxon>
        <taxon>Embryophyta</taxon>
        <taxon>Tracheophyta</taxon>
        <taxon>Spermatophyta</taxon>
        <taxon>Magnoliopsida</taxon>
        <taxon>Liliopsida</taxon>
        <taxon>Poales</taxon>
        <taxon>Poaceae</taxon>
        <taxon>BOP clade</taxon>
        <taxon>Oryzoideae</taxon>
        <taxon>Oryzeae</taxon>
        <taxon>Zizaniinae</taxon>
        <taxon>Zizania</taxon>
    </lineage>
</organism>
<dbReference type="AlphaFoldDB" id="A0A8J5SBR0"/>